<gene>
    <name evidence="1" type="ORF">E9531_10260</name>
</gene>
<dbReference type="InterPro" id="IPR046724">
    <property type="entry name" value="DUF6616"/>
</dbReference>
<evidence type="ECO:0000313" key="1">
    <source>
        <dbReference type="EMBL" id="THU00647.1"/>
    </source>
</evidence>
<comment type="caution">
    <text evidence="1">The sequence shown here is derived from an EMBL/GenBank/DDBJ whole genome shotgun (WGS) entry which is preliminary data.</text>
</comment>
<dbReference type="EMBL" id="STFG01000010">
    <property type="protein sequence ID" value="THU00647.1"/>
    <property type="molecule type" value="Genomic_DNA"/>
</dbReference>
<reference evidence="1 2" key="1">
    <citation type="journal article" date="2015" name="Antonie Van Leeuwenhoek">
        <title>Lampropedia puyangensis sp. nov., isolated from symptomatic bark of Populus ? euramericana canker and emended description of Lampropedia hyalina (Ehrenberg 1832) Lee et al. 2004.</title>
        <authorList>
            <person name="Li Y."/>
            <person name="Wang T."/>
            <person name="Piao C.G."/>
            <person name="Wang L.F."/>
            <person name="Tian G.Z."/>
            <person name="Zhu T.H."/>
            <person name="Guo M.W."/>
        </authorList>
    </citation>
    <scope>NUCLEOTIDE SEQUENCE [LARGE SCALE GENOMIC DNA]</scope>
    <source>
        <strain evidence="1 2">2-bin</strain>
    </source>
</reference>
<dbReference type="Proteomes" id="UP000308917">
    <property type="component" value="Unassembled WGS sequence"/>
</dbReference>
<accession>A0A4S8F117</accession>
<dbReference type="RefSeq" id="WP_136573665.1">
    <property type="nucleotide sequence ID" value="NZ_STFG01000010.1"/>
</dbReference>
<dbReference type="OrthoDB" id="670883at2"/>
<name>A0A4S8F117_9BURK</name>
<proteinExistence type="predicted"/>
<dbReference type="AlphaFoldDB" id="A0A4S8F117"/>
<keyword evidence="2" id="KW-1185">Reference proteome</keyword>
<evidence type="ECO:0000313" key="2">
    <source>
        <dbReference type="Proteomes" id="UP000308917"/>
    </source>
</evidence>
<dbReference type="Pfam" id="PF20321">
    <property type="entry name" value="DUF6616"/>
    <property type="match status" value="1"/>
</dbReference>
<sequence>MSHYLVELYTPNAAWRTLSTALRQQFIASIVQAMGQLSEMGVEIVALGQTAQEIDCPTTHEFVGIWRFSTPEARKALLAGIKASGWYTYFDHINASCDNDTFASHLHQLETC</sequence>
<organism evidence="1 2">
    <name type="scientific">Lampropedia puyangensis</name>
    <dbReference type="NCBI Taxonomy" id="1330072"/>
    <lineage>
        <taxon>Bacteria</taxon>
        <taxon>Pseudomonadati</taxon>
        <taxon>Pseudomonadota</taxon>
        <taxon>Betaproteobacteria</taxon>
        <taxon>Burkholderiales</taxon>
        <taxon>Comamonadaceae</taxon>
        <taxon>Lampropedia</taxon>
    </lineage>
</organism>
<protein>
    <submittedName>
        <fullName evidence="1">Uncharacterized protein</fullName>
    </submittedName>
</protein>